<organism evidence="1 2">
    <name type="scientific">Candidatus Falkowbacteria bacterium RIFOXYC2_FULL_36_12</name>
    <dbReference type="NCBI Taxonomy" id="1798002"/>
    <lineage>
        <taxon>Bacteria</taxon>
        <taxon>Candidatus Falkowiibacteriota</taxon>
    </lineage>
</organism>
<dbReference type="AlphaFoldDB" id="A0A1F5T0E6"/>
<proteinExistence type="predicted"/>
<sequence>MSNPVEIINGFAKRRKIIKQFAEQVYTEWVASRLENGNAEVLRTVWWQTIESAVEQYLIDMTLNSHTLALIEFQGRSLLKLMIRLAEQTNIWQQLGSTKPRDCSLLKWSISYSVVSSETV</sequence>
<dbReference type="Proteomes" id="UP000179001">
    <property type="component" value="Unassembled WGS sequence"/>
</dbReference>
<accession>A0A1F5T0E6</accession>
<name>A0A1F5T0E6_9BACT</name>
<evidence type="ECO:0000313" key="1">
    <source>
        <dbReference type="EMBL" id="OGF32434.1"/>
    </source>
</evidence>
<protein>
    <submittedName>
        <fullName evidence="1">Uncharacterized protein</fullName>
    </submittedName>
</protein>
<dbReference type="STRING" id="1798002.A2478_03890"/>
<dbReference type="EMBL" id="MFGJ01000006">
    <property type="protein sequence ID" value="OGF32434.1"/>
    <property type="molecule type" value="Genomic_DNA"/>
</dbReference>
<gene>
    <name evidence="1" type="ORF">A2478_03890</name>
</gene>
<evidence type="ECO:0000313" key="2">
    <source>
        <dbReference type="Proteomes" id="UP000179001"/>
    </source>
</evidence>
<comment type="caution">
    <text evidence="1">The sequence shown here is derived from an EMBL/GenBank/DDBJ whole genome shotgun (WGS) entry which is preliminary data.</text>
</comment>
<reference evidence="1 2" key="1">
    <citation type="journal article" date="2016" name="Nat. Commun.">
        <title>Thousands of microbial genomes shed light on interconnected biogeochemical processes in an aquifer system.</title>
        <authorList>
            <person name="Anantharaman K."/>
            <person name="Brown C.T."/>
            <person name="Hug L.A."/>
            <person name="Sharon I."/>
            <person name="Castelle C.J."/>
            <person name="Probst A.J."/>
            <person name="Thomas B.C."/>
            <person name="Singh A."/>
            <person name="Wilkins M.J."/>
            <person name="Karaoz U."/>
            <person name="Brodie E.L."/>
            <person name="Williams K.H."/>
            <person name="Hubbard S.S."/>
            <person name="Banfield J.F."/>
        </authorList>
    </citation>
    <scope>NUCLEOTIDE SEQUENCE [LARGE SCALE GENOMIC DNA]</scope>
</reference>